<dbReference type="Proteomes" id="UP001390339">
    <property type="component" value="Unassembled WGS sequence"/>
</dbReference>
<dbReference type="InterPro" id="IPR036047">
    <property type="entry name" value="F-box-like_dom_sf"/>
</dbReference>
<dbReference type="InterPro" id="IPR001810">
    <property type="entry name" value="F-box_dom"/>
</dbReference>
<evidence type="ECO:0000313" key="4">
    <source>
        <dbReference type="Proteomes" id="UP001390339"/>
    </source>
</evidence>
<sequence>MDRKSRNKVIGTTELLEHILAYLDLKTLLISAQRVSRRWRELISHSPTLQRRLFFRSMPAPTAEPNKTSTFSSTAHRQQPSSRVLSGDLNPLLVDKFSVFFYERAWILDHRPAGGNHIPTAVRNSLRKAQAEEEAESLSRTLSFIDFESLLPPFVDNQDQEQRRREAEAEAGSASGAAGAASFLLRPKASWRRMLVSQPPVRHIGFFEQTDTQYQEGRGYWRGNGSYRFSELHIDDDDDDAGLRMGELYNAVAGWVARHRLCSIAWKPTAILPQSPYSRGVVSYRDQAAKSDLAGRVDLLLRLEKAPADFVHGNKNREERMRRSRERFAQTFLCSDAGEKKPPLYETPSMKWRRYDEMANEVVEGYLADS</sequence>
<evidence type="ECO:0000256" key="1">
    <source>
        <dbReference type="SAM" id="MobiDB-lite"/>
    </source>
</evidence>
<feature type="compositionally biased region" description="Polar residues" evidence="1">
    <location>
        <begin position="65"/>
        <end position="83"/>
    </location>
</feature>
<gene>
    <name evidence="3" type="ORF">PGQ11_005938</name>
</gene>
<protein>
    <submittedName>
        <fullName evidence="3">F-box domain-containing protein</fullName>
    </submittedName>
</protein>
<dbReference type="SMART" id="SM00256">
    <property type="entry name" value="FBOX"/>
    <property type="match status" value="1"/>
</dbReference>
<feature type="region of interest" description="Disordered" evidence="1">
    <location>
        <begin position="62"/>
        <end position="83"/>
    </location>
</feature>
<dbReference type="SUPFAM" id="SSF81383">
    <property type="entry name" value="F-box domain"/>
    <property type="match status" value="1"/>
</dbReference>
<proteinExistence type="predicted"/>
<dbReference type="Gene3D" id="1.20.1280.50">
    <property type="match status" value="1"/>
</dbReference>
<comment type="caution">
    <text evidence="3">The sequence shown here is derived from an EMBL/GenBank/DDBJ whole genome shotgun (WGS) entry which is preliminary data.</text>
</comment>
<dbReference type="CDD" id="cd09917">
    <property type="entry name" value="F-box_SF"/>
    <property type="match status" value="1"/>
</dbReference>
<dbReference type="Pfam" id="PF12937">
    <property type="entry name" value="F-box-like"/>
    <property type="match status" value="1"/>
</dbReference>
<dbReference type="PROSITE" id="PS50181">
    <property type="entry name" value="FBOX"/>
    <property type="match status" value="1"/>
</dbReference>
<reference evidence="3 4" key="1">
    <citation type="journal article" date="2024" name="IMA Fungus">
        <title>Apiospora arundinis, a panoply of carbohydrate-active enzymes and secondary metabolites.</title>
        <authorList>
            <person name="Sorensen T."/>
            <person name="Petersen C."/>
            <person name="Muurmann A.T."/>
            <person name="Christiansen J.V."/>
            <person name="Brundto M.L."/>
            <person name="Overgaard C.K."/>
            <person name="Boysen A.T."/>
            <person name="Wollenberg R.D."/>
            <person name="Larsen T.O."/>
            <person name="Sorensen J.L."/>
            <person name="Nielsen K.L."/>
            <person name="Sondergaard T.E."/>
        </authorList>
    </citation>
    <scope>NUCLEOTIDE SEQUENCE [LARGE SCALE GENOMIC DNA]</scope>
    <source>
        <strain evidence="3 4">AAU 773</strain>
    </source>
</reference>
<keyword evidence="4" id="KW-1185">Reference proteome</keyword>
<dbReference type="EMBL" id="JAPCWZ010000004">
    <property type="protein sequence ID" value="KAK8867360.1"/>
    <property type="molecule type" value="Genomic_DNA"/>
</dbReference>
<evidence type="ECO:0000313" key="3">
    <source>
        <dbReference type="EMBL" id="KAK8867360.1"/>
    </source>
</evidence>
<organism evidence="3 4">
    <name type="scientific">Apiospora arundinis</name>
    <dbReference type="NCBI Taxonomy" id="335852"/>
    <lineage>
        <taxon>Eukaryota</taxon>
        <taxon>Fungi</taxon>
        <taxon>Dikarya</taxon>
        <taxon>Ascomycota</taxon>
        <taxon>Pezizomycotina</taxon>
        <taxon>Sordariomycetes</taxon>
        <taxon>Xylariomycetidae</taxon>
        <taxon>Amphisphaeriales</taxon>
        <taxon>Apiosporaceae</taxon>
        <taxon>Apiospora</taxon>
    </lineage>
</organism>
<evidence type="ECO:0000259" key="2">
    <source>
        <dbReference type="PROSITE" id="PS50181"/>
    </source>
</evidence>
<name>A0ABR2IRT8_9PEZI</name>
<accession>A0ABR2IRT8</accession>
<feature type="domain" description="F-box" evidence="2">
    <location>
        <begin position="13"/>
        <end position="58"/>
    </location>
</feature>